<feature type="active site" description="Proton acceptor" evidence="15">
    <location>
        <position position="76"/>
    </location>
</feature>
<proteinExistence type="inferred from homology"/>
<feature type="binding site" evidence="17">
    <location>
        <begin position="102"/>
        <end position="103"/>
    </location>
    <ligand>
        <name>ATP</name>
        <dbReference type="ChEBI" id="CHEBI:30616"/>
    </ligand>
</feature>
<reference evidence="20 21" key="1">
    <citation type="submission" date="2019-03" db="EMBL/GenBank/DDBJ databases">
        <title>Diversity of the mouse oral microbiome.</title>
        <authorList>
            <person name="Joseph S."/>
            <person name="Aduse-Opoku J."/>
            <person name="Curtis M."/>
            <person name="Wade W."/>
            <person name="Hashim A."/>
        </authorList>
    </citation>
    <scope>NUCLEOTIDE SEQUENCE [LARGE SCALE GENOMIC DNA]</scope>
    <source>
        <strain evidence="20 21">WM131</strain>
    </source>
</reference>
<dbReference type="GO" id="GO:0008654">
    <property type="term" value="P:phospholipid biosynthetic process"/>
    <property type="evidence" value="ECO:0007669"/>
    <property type="project" value="UniProtKB-KW"/>
</dbReference>
<dbReference type="InterPro" id="IPR033717">
    <property type="entry name" value="UDPK"/>
</dbReference>
<feature type="binding site" evidence="18">
    <location>
        <position position="35"/>
    </location>
    <ligand>
        <name>a divalent metal cation</name>
        <dbReference type="ChEBI" id="CHEBI:60240"/>
    </ligand>
</feature>
<dbReference type="PANTHER" id="PTHR34299">
    <property type="entry name" value="DIACYLGLYCEROL KINASE"/>
    <property type="match status" value="1"/>
</dbReference>
<dbReference type="CDD" id="cd14265">
    <property type="entry name" value="UDPK_IM_like"/>
    <property type="match status" value="1"/>
</dbReference>
<dbReference type="RefSeq" id="WP_135181037.1">
    <property type="nucleotide sequence ID" value="NZ_JADGKZ010000001.1"/>
</dbReference>
<dbReference type="Pfam" id="PF01219">
    <property type="entry name" value="DAGK_prokar"/>
    <property type="match status" value="1"/>
</dbReference>
<evidence type="ECO:0000256" key="4">
    <source>
        <dbReference type="ARBA" id="ARBA00022516"/>
    </source>
</evidence>
<evidence type="ECO:0000256" key="17">
    <source>
        <dbReference type="PIRSR" id="PIRSR600829-3"/>
    </source>
</evidence>
<dbReference type="AlphaFoldDB" id="A0A4Y9JF75"/>
<evidence type="ECO:0000256" key="3">
    <source>
        <dbReference type="ARBA" id="ARBA00022475"/>
    </source>
</evidence>
<dbReference type="PROSITE" id="PS01069">
    <property type="entry name" value="DAGK_PROKAR"/>
    <property type="match status" value="1"/>
</dbReference>
<keyword evidence="3" id="KW-1003">Cell membrane</keyword>
<feature type="transmembrane region" description="Helical" evidence="19">
    <location>
        <begin position="41"/>
        <end position="57"/>
    </location>
</feature>
<evidence type="ECO:0000256" key="6">
    <source>
        <dbReference type="ARBA" id="ARBA00022692"/>
    </source>
</evidence>
<dbReference type="Gene3D" id="1.10.287.3610">
    <property type="match status" value="1"/>
</dbReference>
<evidence type="ECO:0000256" key="18">
    <source>
        <dbReference type="PIRSR" id="PIRSR600829-4"/>
    </source>
</evidence>
<feature type="binding site" evidence="18">
    <location>
        <position position="83"/>
    </location>
    <ligand>
        <name>a divalent metal cation</name>
        <dbReference type="ChEBI" id="CHEBI:60240"/>
    </ligand>
</feature>
<keyword evidence="7 17" id="KW-0547">Nucleotide-binding</keyword>
<evidence type="ECO:0000256" key="1">
    <source>
        <dbReference type="ARBA" id="ARBA00004651"/>
    </source>
</evidence>
<evidence type="ECO:0000256" key="7">
    <source>
        <dbReference type="ARBA" id="ARBA00022741"/>
    </source>
</evidence>
<keyword evidence="4" id="KW-0444">Lipid biosynthesis</keyword>
<feature type="binding site" evidence="17">
    <location>
        <position position="83"/>
    </location>
    <ligand>
        <name>ATP</name>
        <dbReference type="ChEBI" id="CHEBI:30616"/>
    </ligand>
</feature>
<organism evidence="20 21">
    <name type="scientific">Streptococcus cuniculi</name>
    <dbReference type="NCBI Taxonomy" id="1432788"/>
    <lineage>
        <taxon>Bacteria</taxon>
        <taxon>Bacillati</taxon>
        <taxon>Bacillota</taxon>
        <taxon>Bacilli</taxon>
        <taxon>Lactobacillales</taxon>
        <taxon>Streptococcaceae</taxon>
        <taxon>Streptococcus</taxon>
    </lineage>
</organism>
<name>A0A4Y9JF75_9STRE</name>
<evidence type="ECO:0000256" key="16">
    <source>
        <dbReference type="PIRSR" id="PIRSR600829-2"/>
    </source>
</evidence>
<evidence type="ECO:0000313" key="20">
    <source>
        <dbReference type="EMBL" id="TFU98908.1"/>
    </source>
</evidence>
<evidence type="ECO:0000256" key="11">
    <source>
        <dbReference type="ARBA" id="ARBA00023098"/>
    </source>
</evidence>
<keyword evidence="18" id="KW-0460">Magnesium</keyword>
<keyword evidence="18" id="KW-0479">Metal-binding</keyword>
<keyword evidence="9 17" id="KW-0067">ATP-binding</keyword>
<dbReference type="EMBL" id="SPPD01000001">
    <property type="protein sequence ID" value="TFU98908.1"/>
    <property type="molecule type" value="Genomic_DNA"/>
</dbReference>
<comment type="cofactor">
    <cofactor evidence="18">
        <name>Mg(2+)</name>
        <dbReference type="ChEBI" id="CHEBI:18420"/>
    </cofactor>
    <text evidence="18">Mn(2+), Zn(2+), Cd(2+) and Co(2+) support activity to lesser extents.</text>
</comment>
<dbReference type="Proteomes" id="UP000297253">
    <property type="component" value="Unassembled WGS sequence"/>
</dbReference>
<keyword evidence="6 19" id="KW-0812">Transmembrane</keyword>
<evidence type="ECO:0000256" key="5">
    <source>
        <dbReference type="ARBA" id="ARBA00022679"/>
    </source>
</evidence>
<evidence type="ECO:0000256" key="8">
    <source>
        <dbReference type="ARBA" id="ARBA00022777"/>
    </source>
</evidence>
<keyword evidence="13" id="KW-0594">Phospholipid biosynthesis</keyword>
<evidence type="ECO:0000256" key="2">
    <source>
        <dbReference type="ARBA" id="ARBA00005967"/>
    </source>
</evidence>
<evidence type="ECO:0000256" key="10">
    <source>
        <dbReference type="ARBA" id="ARBA00022989"/>
    </source>
</evidence>
<accession>A0A4Y9JF75</accession>
<gene>
    <name evidence="20" type="ORF">E4T82_00965</name>
</gene>
<evidence type="ECO:0000313" key="21">
    <source>
        <dbReference type="Proteomes" id="UP000297253"/>
    </source>
</evidence>
<dbReference type="GO" id="GO:0005886">
    <property type="term" value="C:plasma membrane"/>
    <property type="evidence" value="ECO:0007669"/>
    <property type="project" value="UniProtKB-SubCell"/>
</dbReference>
<keyword evidence="11" id="KW-0443">Lipid metabolism</keyword>
<comment type="similarity">
    <text evidence="2">Belongs to the bacterial diacylglycerol kinase family.</text>
</comment>
<feature type="transmembrane region" description="Helical" evidence="19">
    <location>
        <begin position="103"/>
        <end position="125"/>
    </location>
</feature>
<dbReference type="InterPro" id="IPR000829">
    <property type="entry name" value="DAGK"/>
</dbReference>
<comment type="caution">
    <text evidence="20">The sequence shown here is derived from an EMBL/GenBank/DDBJ whole genome shotgun (WGS) entry which is preliminary data.</text>
</comment>
<sequence>MDLHENNSQKKWKNRDLVASLEFAVTGLFTAFKEERNMRKHLVSAILVVIAGFIFQVSMTEWLFLLLSISLVIAFEIVNSAIENVVDLASGYHFSMLAKNAKDMAAGAVLFVSGFALLTGLLIFLPKIWNVIF</sequence>
<keyword evidence="12 19" id="KW-0472">Membrane</keyword>
<evidence type="ECO:0000256" key="9">
    <source>
        <dbReference type="ARBA" id="ARBA00022840"/>
    </source>
</evidence>
<evidence type="ECO:0000256" key="15">
    <source>
        <dbReference type="PIRSR" id="PIRSR600829-1"/>
    </source>
</evidence>
<dbReference type="OrthoDB" id="9789934at2"/>
<feature type="binding site" evidence="16">
    <location>
        <position position="76"/>
    </location>
    <ligand>
        <name>substrate</name>
    </ligand>
</feature>
<evidence type="ECO:0000256" key="19">
    <source>
        <dbReference type="SAM" id="Phobius"/>
    </source>
</evidence>
<keyword evidence="14" id="KW-1208">Phospholipid metabolism</keyword>
<keyword evidence="8 20" id="KW-0418">Kinase</keyword>
<dbReference type="GO" id="GO:0016301">
    <property type="term" value="F:kinase activity"/>
    <property type="evidence" value="ECO:0007669"/>
    <property type="project" value="UniProtKB-KW"/>
</dbReference>
<evidence type="ECO:0000256" key="13">
    <source>
        <dbReference type="ARBA" id="ARBA00023209"/>
    </source>
</evidence>
<comment type="subcellular location">
    <subcellularLocation>
        <location evidence="1">Cell membrane</location>
        <topology evidence="1">Multi-pass membrane protein</topology>
    </subcellularLocation>
</comment>
<keyword evidence="10 19" id="KW-1133">Transmembrane helix</keyword>
<protein>
    <submittedName>
        <fullName evidence="20">Diacylglycerol kinase family protein</fullName>
    </submittedName>
</protein>
<dbReference type="GO" id="GO:0005524">
    <property type="term" value="F:ATP binding"/>
    <property type="evidence" value="ECO:0007669"/>
    <property type="project" value="UniProtKB-KW"/>
</dbReference>
<dbReference type="PANTHER" id="PTHR34299:SF1">
    <property type="entry name" value="DIACYLGLYCEROL KINASE"/>
    <property type="match status" value="1"/>
</dbReference>
<evidence type="ECO:0000256" key="12">
    <source>
        <dbReference type="ARBA" id="ARBA00023136"/>
    </source>
</evidence>
<evidence type="ECO:0000256" key="14">
    <source>
        <dbReference type="ARBA" id="ARBA00023264"/>
    </source>
</evidence>
<keyword evidence="5" id="KW-0808">Transferase</keyword>
<feature type="binding site" evidence="17">
    <location>
        <position position="35"/>
    </location>
    <ligand>
        <name>ATP</name>
        <dbReference type="ChEBI" id="CHEBI:30616"/>
    </ligand>
</feature>
<dbReference type="GO" id="GO:0046872">
    <property type="term" value="F:metal ion binding"/>
    <property type="evidence" value="ECO:0007669"/>
    <property type="project" value="UniProtKB-KW"/>
</dbReference>
<dbReference type="InterPro" id="IPR036945">
    <property type="entry name" value="DAGK_sf"/>
</dbReference>